<dbReference type="Gene3D" id="1.10.10.10">
    <property type="entry name" value="Winged helix-like DNA-binding domain superfamily/Winged helix DNA-binding domain"/>
    <property type="match status" value="1"/>
</dbReference>
<dbReference type="InterPro" id="IPR036388">
    <property type="entry name" value="WH-like_DNA-bd_sf"/>
</dbReference>
<dbReference type="RefSeq" id="WP_142587292.1">
    <property type="nucleotide sequence ID" value="NZ_CABFWE030000005.1"/>
</dbReference>
<name>A0ABM8PI20_9HYPH</name>
<keyword evidence="3" id="KW-0238">DNA-binding</keyword>
<organism evidence="6 7">
    <name type="scientific">Pseudorhizobium halotolerans</name>
    <dbReference type="NCBI Taxonomy" id="1233081"/>
    <lineage>
        <taxon>Bacteria</taxon>
        <taxon>Pseudomonadati</taxon>
        <taxon>Pseudomonadota</taxon>
        <taxon>Alphaproteobacteria</taxon>
        <taxon>Hyphomicrobiales</taxon>
        <taxon>Rhizobiaceae</taxon>
        <taxon>Rhizobium/Agrobacterium group</taxon>
        <taxon>Pseudorhizobium</taxon>
    </lineage>
</organism>
<evidence type="ECO:0000256" key="2">
    <source>
        <dbReference type="ARBA" id="ARBA00023015"/>
    </source>
</evidence>
<dbReference type="InterPro" id="IPR058163">
    <property type="entry name" value="LysR-type_TF_proteobact-type"/>
</dbReference>
<protein>
    <submittedName>
        <fullName evidence="6">LysR family transcriptional regulator</fullName>
    </submittedName>
</protein>
<keyword evidence="7" id="KW-1185">Reference proteome</keyword>
<dbReference type="Proteomes" id="UP000601041">
    <property type="component" value="Unassembled WGS sequence"/>
</dbReference>
<dbReference type="InterPro" id="IPR000847">
    <property type="entry name" value="LysR_HTH_N"/>
</dbReference>
<keyword evidence="4" id="KW-0804">Transcription</keyword>
<dbReference type="Gene3D" id="3.40.190.290">
    <property type="match status" value="1"/>
</dbReference>
<feature type="domain" description="HTH lysR-type" evidence="5">
    <location>
        <begin position="7"/>
        <end position="64"/>
    </location>
</feature>
<keyword evidence="2" id="KW-0805">Transcription regulation</keyword>
<evidence type="ECO:0000313" key="6">
    <source>
        <dbReference type="EMBL" id="CAD7031241.1"/>
    </source>
</evidence>
<proteinExistence type="inferred from homology"/>
<dbReference type="SUPFAM" id="SSF53850">
    <property type="entry name" value="Periplasmic binding protein-like II"/>
    <property type="match status" value="1"/>
</dbReference>
<evidence type="ECO:0000256" key="1">
    <source>
        <dbReference type="ARBA" id="ARBA00009437"/>
    </source>
</evidence>
<sequence length="332" mass="37407">MSTNPSFTWDDLQYFLAVARTGQLSTAARHLRTSHATVSRRIDRLEFVLKVKLFERNPRGYVLTTVGQRFVETAEKIEAETDRLQADVAAGAMIQRGVIRLSAPEGFANFFFSQQMGAFFERHPNISLELVTIQQIMSLSRKEADIAVTLDPPKAGPYRTEKITDYTLNVYASRDYLARAAPIGERDDLLAHPFIGYIQDMIFAPGLDYLGDVHPGIKPQFQSSSIFAQLTATKNGLGLCVLPHFIARRQPDLQIVLPQEITLTRNYWLACHRDLSNVPRVRSVSDFIYAAVRASQDAFLRPPSGADSPTFQQDHHAEMTPGIRIRTRRRGT</sequence>
<evidence type="ECO:0000313" key="7">
    <source>
        <dbReference type="Proteomes" id="UP000601041"/>
    </source>
</evidence>
<dbReference type="PANTHER" id="PTHR30537">
    <property type="entry name" value="HTH-TYPE TRANSCRIPTIONAL REGULATOR"/>
    <property type="match status" value="1"/>
</dbReference>
<dbReference type="EMBL" id="CABFWE030000005">
    <property type="protein sequence ID" value="CAD7031241.1"/>
    <property type="molecule type" value="Genomic_DNA"/>
</dbReference>
<dbReference type="SUPFAM" id="SSF46785">
    <property type="entry name" value="Winged helix' DNA-binding domain"/>
    <property type="match status" value="1"/>
</dbReference>
<dbReference type="Pfam" id="PF00126">
    <property type="entry name" value="HTH_1"/>
    <property type="match status" value="1"/>
</dbReference>
<evidence type="ECO:0000256" key="3">
    <source>
        <dbReference type="ARBA" id="ARBA00023125"/>
    </source>
</evidence>
<gene>
    <name evidence="6" type="ORF">RHAB21_01837</name>
</gene>
<comment type="caution">
    <text evidence="6">The sequence shown here is derived from an EMBL/GenBank/DDBJ whole genome shotgun (WGS) entry which is preliminary data.</text>
</comment>
<accession>A0ABM8PI20</accession>
<dbReference type="PROSITE" id="PS50931">
    <property type="entry name" value="HTH_LYSR"/>
    <property type="match status" value="1"/>
</dbReference>
<dbReference type="PANTHER" id="PTHR30537:SF3">
    <property type="entry name" value="TRANSCRIPTIONAL REGULATORY PROTEIN"/>
    <property type="match status" value="1"/>
</dbReference>
<dbReference type="InterPro" id="IPR005119">
    <property type="entry name" value="LysR_subst-bd"/>
</dbReference>
<dbReference type="InterPro" id="IPR036390">
    <property type="entry name" value="WH_DNA-bd_sf"/>
</dbReference>
<evidence type="ECO:0000259" key="5">
    <source>
        <dbReference type="PROSITE" id="PS50931"/>
    </source>
</evidence>
<comment type="similarity">
    <text evidence="1">Belongs to the LysR transcriptional regulatory family.</text>
</comment>
<reference evidence="6 7" key="1">
    <citation type="submission" date="2020-11" db="EMBL/GenBank/DDBJ databases">
        <authorList>
            <person name="Lassalle F."/>
        </authorList>
    </citation>
    <scope>NUCLEOTIDE SEQUENCE [LARGE SCALE GENOMIC DNA]</scope>
    <source>
        <strain evidence="6 7">AB21</strain>
    </source>
</reference>
<dbReference type="Pfam" id="PF03466">
    <property type="entry name" value="LysR_substrate"/>
    <property type="match status" value="1"/>
</dbReference>
<evidence type="ECO:0000256" key="4">
    <source>
        <dbReference type="ARBA" id="ARBA00023163"/>
    </source>
</evidence>